<sequence length="542" mass="62653">MSNTRKMPIGIQSFEDLRSKDFVYIDKTELIWKLVHGSKVHFLSRPRRFGKSLLLSTLKAYFLGQKELFKGLAIEKLEEAEKGKHEIWQKYPVLYLDFNLAKYETRDDLESLLNVNLSLWEKEYGTEKAETTFSSRFAGIIRRAYEKTGKQVAVLIDEYDKPLLQTMWKDEALNETYRTILKGFYGIIKSSDQYVRFAFLTGVTKFSKVSIFSDLNNLRDLSLLSGYSAICGISQEELETGFQPEIKALAENNNLSYEETLFKLKQRYDGYKFSEDGKNMYNPFSLLNVFADGTMRNYWFATGTPTFLVEYLKKAYYNIPDLDGNVKMNEAGLETYRAESINPLPILFQSGYLTIKDYDSEFELYRLGFPNDEVRYGFLYNLLPAYTSITDDRTGFSIMEFTKAVREGNVDFFMEKMKGIISGIPYDALTEKDLALREQNYQTAVYLVFALMNQFVHTEVHCTTGRADCIVELKDKVYIFEFKLASTGIAQDDAVQNAVNQIKEKNYADKYSGSGKQIIAVGASFDEQKRTIKDWIVDHLYY</sequence>
<accession>A0A9Q9BKA9</accession>
<protein>
    <submittedName>
        <fullName evidence="2">ATP-binding protein</fullName>
    </submittedName>
</protein>
<evidence type="ECO:0000259" key="1">
    <source>
        <dbReference type="Pfam" id="PF09820"/>
    </source>
</evidence>
<proteinExistence type="predicted"/>
<dbReference type="Pfam" id="PF09820">
    <property type="entry name" value="AAA-ATPase_like"/>
    <property type="match status" value="1"/>
</dbReference>
<feature type="domain" description="AAA-ATPase-like" evidence="1">
    <location>
        <begin position="8"/>
        <end position="212"/>
    </location>
</feature>
<evidence type="ECO:0000313" key="2">
    <source>
        <dbReference type="EMBL" id="UTC99383.1"/>
    </source>
</evidence>
<dbReference type="Pfam" id="PF08011">
    <property type="entry name" value="PDDEXK_9"/>
    <property type="match status" value="1"/>
</dbReference>
<keyword evidence="2" id="KW-0067">ATP-binding</keyword>
<keyword evidence="2" id="KW-0547">Nucleotide-binding</keyword>
<dbReference type="PANTHER" id="PTHR34825:SF1">
    <property type="entry name" value="AAA-ATPASE-LIKE DOMAIN-CONTAINING PROTEIN"/>
    <property type="match status" value="1"/>
</dbReference>
<organism evidence="2 3">
    <name type="scientific">Treponema denticola</name>
    <dbReference type="NCBI Taxonomy" id="158"/>
    <lineage>
        <taxon>Bacteria</taxon>
        <taxon>Pseudomonadati</taxon>
        <taxon>Spirochaetota</taxon>
        <taxon>Spirochaetia</taxon>
        <taxon>Spirochaetales</taxon>
        <taxon>Treponemataceae</taxon>
        <taxon>Treponema</taxon>
    </lineage>
</organism>
<dbReference type="RefSeq" id="WP_253716733.1">
    <property type="nucleotide sequence ID" value="NZ_CP051522.1"/>
</dbReference>
<name>A0A9Q9BKA9_TREDN</name>
<dbReference type="GO" id="GO:0005524">
    <property type="term" value="F:ATP binding"/>
    <property type="evidence" value="ECO:0007669"/>
    <property type="project" value="UniProtKB-KW"/>
</dbReference>
<dbReference type="AlphaFoldDB" id="A0A9Q9BKA9"/>
<reference evidence="2" key="1">
    <citation type="submission" date="2020-04" db="EMBL/GenBank/DDBJ databases">
        <title>Comparative genomics of oral phylogroup-2 Treponema strains.</title>
        <authorList>
            <person name="Zeng H."/>
            <person name="Chan Y.K."/>
            <person name="Watt R.M."/>
        </authorList>
    </citation>
    <scope>NUCLEOTIDE SEQUENCE</scope>
    <source>
        <strain evidence="2">OMZ 905</strain>
    </source>
</reference>
<dbReference type="EMBL" id="CP051635">
    <property type="protein sequence ID" value="UTC99383.1"/>
    <property type="molecule type" value="Genomic_DNA"/>
</dbReference>
<evidence type="ECO:0000313" key="3">
    <source>
        <dbReference type="Proteomes" id="UP001056981"/>
    </source>
</evidence>
<dbReference type="PANTHER" id="PTHR34825">
    <property type="entry name" value="CONSERVED PROTEIN, WITH A WEAK D-GALACTARATE DEHYDRATASE/ALTRONATE HYDROLASE DOMAIN"/>
    <property type="match status" value="1"/>
</dbReference>
<gene>
    <name evidence="2" type="ORF">E4N86_01125</name>
</gene>
<dbReference type="InterPro" id="IPR012547">
    <property type="entry name" value="PDDEXK_9"/>
</dbReference>
<dbReference type="Proteomes" id="UP001056981">
    <property type="component" value="Chromosome"/>
</dbReference>
<dbReference type="InterPro" id="IPR018631">
    <property type="entry name" value="AAA-ATPase-like_dom"/>
</dbReference>